<protein>
    <submittedName>
        <fullName evidence="1">Uncharacterized protein</fullName>
    </submittedName>
</protein>
<sequence>MCVLRHLGNGVSVCHRQVYIQRQCRAGHVDLYAAGPLLGIFLIHQVGHAAAHTAHHPRHTLDVPDGSHRDGGDDFLSDIDTAVFLRQGHVFPALAHGIHAPSRRPAQSRAPSFVHISLP</sequence>
<evidence type="ECO:0000313" key="1">
    <source>
        <dbReference type="EMBL" id="MPM81868.1"/>
    </source>
</evidence>
<comment type="caution">
    <text evidence="1">The sequence shown here is derived from an EMBL/GenBank/DDBJ whole genome shotgun (WGS) entry which is preliminary data.</text>
</comment>
<accession>A0A645CYE8</accession>
<reference evidence="1" key="1">
    <citation type="submission" date="2019-08" db="EMBL/GenBank/DDBJ databases">
        <authorList>
            <person name="Kucharzyk K."/>
            <person name="Murdoch R.W."/>
            <person name="Higgins S."/>
            <person name="Loffler F."/>
        </authorList>
    </citation>
    <scope>NUCLEOTIDE SEQUENCE</scope>
</reference>
<name>A0A645CYE8_9ZZZZ</name>
<dbReference type="EMBL" id="VSSQ01031096">
    <property type="protein sequence ID" value="MPM81868.1"/>
    <property type="molecule type" value="Genomic_DNA"/>
</dbReference>
<organism evidence="1">
    <name type="scientific">bioreactor metagenome</name>
    <dbReference type="NCBI Taxonomy" id="1076179"/>
    <lineage>
        <taxon>unclassified sequences</taxon>
        <taxon>metagenomes</taxon>
        <taxon>ecological metagenomes</taxon>
    </lineage>
</organism>
<proteinExistence type="predicted"/>
<dbReference type="AlphaFoldDB" id="A0A645CYE8"/>
<gene>
    <name evidence="1" type="ORF">SDC9_128925</name>
</gene>